<comment type="caution">
    <text evidence="3">The sequence shown here is derived from an EMBL/GenBank/DDBJ whole genome shotgun (WGS) entry which is preliminary data.</text>
</comment>
<dbReference type="Pfam" id="PF10756">
    <property type="entry name" value="bPH_6"/>
    <property type="match status" value="1"/>
</dbReference>
<keyword evidence="4" id="KW-1185">Reference proteome</keyword>
<evidence type="ECO:0000259" key="2">
    <source>
        <dbReference type="Pfam" id="PF10756"/>
    </source>
</evidence>
<organism evidence="3 4">
    <name type="scientific">Planosporangium flavigriseum</name>
    <dbReference type="NCBI Taxonomy" id="373681"/>
    <lineage>
        <taxon>Bacteria</taxon>
        <taxon>Bacillati</taxon>
        <taxon>Actinomycetota</taxon>
        <taxon>Actinomycetes</taxon>
        <taxon>Micromonosporales</taxon>
        <taxon>Micromonosporaceae</taxon>
        <taxon>Planosporangium</taxon>
    </lineage>
</organism>
<gene>
    <name evidence="3" type="ORF">Pfl04_24790</name>
</gene>
<evidence type="ECO:0000313" key="3">
    <source>
        <dbReference type="EMBL" id="GIG74075.1"/>
    </source>
</evidence>
<protein>
    <recommendedName>
        <fullName evidence="2">Low molecular weight protein antigen 6 PH domain-containing protein</fullName>
    </recommendedName>
</protein>
<feature type="domain" description="Low molecular weight protein antigen 6 PH" evidence="2">
    <location>
        <begin position="52"/>
        <end position="136"/>
    </location>
</feature>
<evidence type="ECO:0000256" key="1">
    <source>
        <dbReference type="SAM" id="Phobius"/>
    </source>
</evidence>
<accession>A0A8J3LNR5</accession>
<evidence type="ECO:0000313" key="4">
    <source>
        <dbReference type="Proteomes" id="UP000653674"/>
    </source>
</evidence>
<dbReference type="Proteomes" id="UP000653674">
    <property type="component" value="Unassembled WGS sequence"/>
</dbReference>
<feature type="transmembrane region" description="Helical" evidence="1">
    <location>
        <begin position="23"/>
        <end position="45"/>
    </location>
</feature>
<reference evidence="3" key="1">
    <citation type="submission" date="2021-01" db="EMBL/GenBank/DDBJ databases">
        <title>Whole genome shotgun sequence of Planosporangium flavigriseum NBRC 105377.</title>
        <authorList>
            <person name="Komaki H."/>
            <person name="Tamura T."/>
        </authorList>
    </citation>
    <scope>NUCLEOTIDE SEQUENCE</scope>
    <source>
        <strain evidence="3">NBRC 105377</strain>
    </source>
</reference>
<proteinExistence type="predicted"/>
<name>A0A8J3LNR5_9ACTN</name>
<dbReference type="InterPro" id="IPR019692">
    <property type="entry name" value="CFP-6_PH"/>
</dbReference>
<keyword evidence="1" id="KW-1133">Transmembrane helix</keyword>
<keyword evidence="1" id="KW-0812">Transmembrane</keyword>
<keyword evidence="1" id="KW-0472">Membrane</keyword>
<dbReference type="AlphaFoldDB" id="A0A8J3LNR5"/>
<dbReference type="EMBL" id="BONU01000014">
    <property type="protein sequence ID" value="GIG74075.1"/>
    <property type="molecule type" value="Genomic_DNA"/>
</dbReference>
<sequence length="156" mass="17590">MVAWELFGLAFFGWTTQQMLQPAIGWTTPGTVLLVLALFAVWVVASYRILRMGVYVSDHGVRVVGLLGSRTVPWSEVERITVRETRHSVGRLQVAGGMSVHLDPREGAPIETTLWAQGIDFAFRRHAFHAAYQELRQHLNAYRQHTRNIAAGPRNI</sequence>